<feature type="transmembrane region" description="Helical" evidence="1">
    <location>
        <begin position="258"/>
        <end position="279"/>
    </location>
</feature>
<feature type="transmembrane region" description="Helical" evidence="1">
    <location>
        <begin position="27"/>
        <end position="48"/>
    </location>
</feature>
<dbReference type="Proteomes" id="UP000516444">
    <property type="component" value="Chromosome"/>
</dbReference>
<evidence type="ECO:0000256" key="1">
    <source>
        <dbReference type="SAM" id="Phobius"/>
    </source>
</evidence>
<sequence>MARTAEAQAGPPRSLLGEVKDAVTPRATLLVIGVTVLQLLFIASYVGALHHPKPKDVAFGVVAPGGAADRTVARLERLPGKPLDPRALSDEATARERIANRDIDGALLVDPDGTTDTLLIASGGGKTLSNALISLITELEKDEGRTVRTVDVAPADAQDANGLTPFYLVVGWCVGGYLCASALAISAGARPAGLRRAVIRLATMALVSIVGGLGGAVIVGPVLGALPGSVAALWGLGALITFAVGAATLALQCVFGIVGIGVAVLLVVILGNPSAGGALPPPMLPPFWKAIGPALPPGAGTWSARSIAYFKTNNVTTPLLTLAAWALLGSAITLAAGARRTRPRLQGRGKRRNLLS</sequence>
<gene>
    <name evidence="2" type="ORF">GCM10017557_65310</name>
</gene>
<keyword evidence="1" id="KW-0472">Membrane</keyword>
<reference evidence="2 3" key="1">
    <citation type="journal article" date="2014" name="Int. J. Syst. Evol. Microbiol.">
        <title>Complete genome sequence of Corynebacterium casei LMG S-19264T (=DSM 44701T), isolated from a smear-ripened cheese.</title>
        <authorList>
            <consortium name="US DOE Joint Genome Institute (JGI-PGF)"/>
            <person name="Walter F."/>
            <person name="Albersmeier A."/>
            <person name="Kalinowski J."/>
            <person name="Ruckert C."/>
        </authorList>
    </citation>
    <scope>NUCLEOTIDE SEQUENCE [LARGE SCALE GENOMIC DNA]</scope>
    <source>
        <strain evidence="2 3">JCM 4677</strain>
    </source>
</reference>
<keyword evidence="3" id="KW-1185">Reference proteome</keyword>
<feature type="transmembrane region" description="Helical" evidence="1">
    <location>
        <begin position="166"/>
        <end position="185"/>
    </location>
</feature>
<accession>A0A7G1P9C4</accession>
<evidence type="ECO:0000313" key="3">
    <source>
        <dbReference type="Proteomes" id="UP000516444"/>
    </source>
</evidence>
<protein>
    <submittedName>
        <fullName evidence="2">Membrane protein</fullName>
    </submittedName>
</protein>
<evidence type="ECO:0000313" key="2">
    <source>
        <dbReference type="EMBL" id="BCL31672.1"/>
    </source>
</evidence>
<keyword evidence="1" id="KW-1133">Transmembrane helix</keyword>
<dbReference type="AlphaFoldDB" id="A0A7G1P9C4"/>
<keyword evidence="1" id="KW-0812">Transmembrane</keyword>
<dbReference type="EMBL" id="AP023440">
    <property type="protein sequence ID" value="BCL31672.1"/>
    <property type="molecule type" value="Genomic_DNA"/>
</dbReference>
<feature type="transmembrane region" description="Helical" evidence="1">
    <location>
        <begin position="197"/>
        <end position="219"/>
    </location>
</feature>
<dbReference type="KEGG" id="sgm:GCM10017557_65310"/>
<dbReference type="RefSeq" id="WP_190853486.1">
    <property type="nucleotide sequence ID" value="NZ_AP023440.1"/>
</dbReference>
<proteinExistence type="predicted"/>
<name>A0A7G1P9C4_9ACTN</name>
<feature type="transmembrane region" description="Helical" evidence="1">
    <location>
        <begin position="319"/>
        <end position="338"/>
    </location>
</feature>
<organism evidence="2 3">
    <name type="scientific">Streptomyces aurantiacus</name>
    <dbReference type="NCBI Taxonomy" id="47760"/>
    <lineage>
        <taxon>Bacteria</taxon>
        <taxon>Bacillati</taxon>
        <taxon>Actinomycetota</taxon>
        <taxon>Actinomycetes</taxon>
        <taxon>Kitasatosporales</taxon>
        <taxon>Streptomycetaceae</taxon>
        <taxon>Streptomyces</taxon>
        <taxon>Streptomyces aurantiacus group</taxon>
    </lineage>
</organism>
<feature type="transmembrane region" description="Helical" evidence="1">
    <location>
        <begin position="231"/>
        <end position="251"/>
    </location>
</feature>